<dbReference type="GO" id="GO:0006826">
    <property type="term" value="P:iron ion transport"/>
    <property type="evidence" value="ECO:0007669"/>
    <property type="project" value="InterPro"/>
</dbReference>
<evidence type="ECO:0000256" key="3">
    <source>
        <dbReference type="ARBA" id="ARBA00022723"/>
    </source>
</evidence>
<dbReference type="EC" id="1.16.3.2" evidence="7"/>
<dbReference type="InterPro" id="IPR012347">
    <property type="entry name" value="Ferritin-like"/>
</dbReference>
<dbReference type="GO" id="GO:0005829">
    <property type="term" value="C:cytosol"/>
    <property type="evidence" value="ECO:0007669"/>
    <property type="project" value="TreeGrafter"/>
</dbReference>
<feature type="binding site" evidence="6">
    <location>
        <position position="127"/>
    </location>
    <ligand>
        <name>Fe cation</name>
        <dbReference type="ChEBI" id="CHEBI:24875"/>
        <label>1</label>
    </ligand>
</feature>
<evidence type="ECO:0000313" key="10">
    <source>
        <dbReference type="Proteomes" id="UP000556026"/>
    </source>
</evidence>
<reference evidence="10" key="1">
    <citation type="submission" date="2020-06" db="EMBL/GenBank/DDBJ databases">
        <title>Draft genomic sequence of Geomonas sp. Red330.</title>
        <authorList>
            <person name="Itoh H."/>
            <person name="Zhenxing X."/>
            <person name="Ushijima N."/>
            <person name="Masuda Y."/>
            <person name="Shiratori Y."/>
            <person name="Senoo K."/>
        </authorList>
    </citation>
    <scope>NUCLEOTIDE SEQUENCE [LARGE SCALE GENOMIC DNA]</scope>
    <source>
        <strain evidence="10">Red330</strain>
    </source>
</reference>
<accession>A0A6V8MK83</accession>
<dbReference type="Proteomes" id="UP000556026">
    <property type="component" value="Unassembled WGS sequence"/>
</dbReference>
<evidence type="ECO:0000256" key="1">
    <source>
        <dbReference type="ARBA" id="ARBA00006950"/>
    </source>
</evidence>
<dbReference type="CDD" id="cd01055">
    <property type="entry name" value="Nonheme_Ferritin"/>
    <property type="match status" value="1"/>
</dbReference>
<feature type="domain" description="Ferritin-like diiron" evidence="8">
    <location>
        <begin position="1"/>
        <end position="145"/>
    </location>
</feature>
<dbReference type="RefSeq" id="WP_183355254.1">
    <property type="nucleotide sequence ID" value="NZ_BLXX01000008.1"/>
</dbReference>
<dbReference type="GO" id="GO:0004322">
    <property type="term" value="F:ferroxidase activity"/>
    <property type="evidence" value="ECO:0007669"/>
    <property type="project" value="TreeGrafter"/>
</dbReference>
<dbReference type="InterPro" id="IPR001519">
    <property type="entry name" value="Ferritin"/>
</dbReference>
<name>A0A6V8MK83_9BACT</name>
<organism evidence="9 10">
    <name type="scientific">Geomonas silvestris</name>
    <dbReference type="NCBI Taxonomy" id="2740184"/>
    <lineage>
        <taxon>Bacteria</taxon>
        <taxon>Pseudomonadati</taxon>
        <taxon>Thermodesulfobacteriota</taxon>
        <taxon>Desulfuromonadia</taxon>
        <taxon>Geobacterales</taxon>
        <taxon>Geobacteraceae</taxon>
        <taxon>Geomonas</taxon>
    </lineage>
</organism>
<dbReference type="EMBL" id="BLXX01000008">
    <property type="protein sequence ID" value="GFO60435.1"/>
    <property type="molecule type" value="Genomic_DNA"/>
</dbReference>
<keyword evidence="2 7" id="KW-0409">Iron storage</keyword>
<evidence type="ECO:0000313" key="9">
    <source>
        <dbReference type="EMBL" id="GFO60435.1"/>
    </source>
</evidence>
<evidence type="ECO:0000259" key="8">
    <source>
        <dbReference type="PROSITE" id="PS50905"/>
    </source>
</evidence>
<evidence type="ECO:0000256" key="6">
    <source>
        <dbReference type="PIRSR" id="PIRSR601519-1"/>
    </source>
</evidence>
<dbReference type="InterPro" id="IPR009040">
    <property type="entry name" value="Ferritin-like_diiron"/>
</dbReference>
<dbReference type="GO" id="GO:0008199">
    <property type="term" value="F:ferric iron binding"/>
    <property type="evidence" value="ECO:0007669"/>
    <property type="project" value="InterPro"/>
</dbReference>
<comment type="caution">
    <text evidence="9">The sequence shown here is derived from an EMBL/GenBank/DDBJ whole genome shotgun (WGS) entry which is preliminary data.</text>
</comment>
<evidence type="ECO:0000256" key="4">
    <source>
        <dbReference type="ARBA" id="ARBA00023002"/>
    </source>
</evidence>
<feature type="binding site" evidence="6">
    <location>
        <position position="94"/>
    </location>
    <ligand>
        <name>Fe cation</name>
        <dbReference type="ChEBI" id="CHEBI:24875"/>
        <label>1</label>
    </ligand>
</feature>
<proteinExistence type="inferred from homology"/>
<dbReference type="FunFam" id="1.20.1260.10:FF:000001">
    <property type="entry name" value="Non-heme ferritin"/>
    <property type="match status" value="1"/>
</dbReference>
<sequence length="172" mass="19371">MLTKKLKDALNKQLNNEIYSAYLYLSMSSYAGSLGLKGAANWFMVQYQEEMVHAMKFFNFINSRGEHVELGAIAAPPAEFKNLLDMMEKTLTHELFITSSINELTDLALTEKDHASYIFLQWFVTEQIEEEENDRDLIGKLKLVGDNGQGLLMLDAEMATRVFVPPPANGAA</sequence>
<feature type="binding site" evidence="6">
    <location>
        <position position="17"/>
    </location>
    <ligand>
        <name>Fe cation</name>
        <dbReference type="ChEBI" id="CHEBI:24875"/>
        <label>1</label>
    </ligand>
</feature>
<dbReference type="Gene3D" id="1.20.1260.10">
    <property type="match status" value="1"/>
</dbReference>
<dbReference type="AlphaFoldDB" id="A0A6V8MK83"/>
<gene>
    <name evidence="9" type="primary">ftn</name>
    <name evidence="9" type="ORF">GMST_27600</name>
</gene>
<dbReference type="GO" id="GO:0006879">
    <property type="term" value="P:intracellular iron ion homeostasis"/>
    <property type="evidence" value="ECO:0007669"/>
    <property type="project" value="UniProtKB-KW"/>
</dbReference>
<keyword evidence="10" id="KW-1185">Reference proteome</keyword>
<comment type="catalytic activity">
    <reaction evidence="7">
        <text>4 Fe(2+) + O2 + 6 H2O = 4 iron(III) oxide-hydroxide + 12 H(+)</text>
        <dbReference type="Rhea" id="RHEA:11972"/>
        <dbReference type="ChEBI" id="CHEBI:15377"/>
        <dbReference type="ChEBI" id="CHEBI:15378"/>
        <dbReference type="ChEBI" id="CHEBI:15379"/>
        <dbReference type="ChEBI" id="CHEBI:29033"/>
        <dbReference type="ChEBI" id="CHEBI:78619"/>
        <dbReference type="EC" id="1.16.3.2"/>
    </reaction>
</comment>
<protein>
    <recommendedName>
        <fullName evidence="7">Ferritin</fullName>
        <ecNumber evidence="7">1.16.3.2</ecNumber>
    </recommendedName>
</protein>
<comment type="subcellular location">
    <subcellularLocation>
        <location evidence="7">Cytoplasm</location>
    </subcellularLocation>
</comment>
<keyword evidence="5 6" id="KW-0408">Iron</keyword>
<feature type="binding site" evidence="6">
    <location>
        <position position="53"/>
    </location>
    <ligand>
        <name>Fe cation</name>
        <dbReference type="ChEBI" id="CHEBI:24875"/>
        <label>1</label>
    </ligand>
</feature>
<feature type="binding site" evidence="6">
    <location>
        <position position="50"/>
    </location>
    <ligand>
        <name>Fe cation</name>
        <dbReference type="ChEBI" id="CHEBI:24875"/>
        <label>1</label>
    </ligand>
</feature>
<dbReference type="InterPro" id="IPR009078">
    <property type="entry name" value="Ferritin-like_SF"/>
</dbReference>
<dbReference type="InterPro" id="IPR041719">
    <property type="entry name" value="Ferritin_prok"/>
</dbReference>
<keyword evidence="7" id="KW-0963">Cytoplasm</keyword>
<evidence type="ECO:0000256" key="2">
    <source>
        <dbReference type="ARBA" id="ARBA00022434"/>
    </source>
</evidence>
<dbReference type="GO" id="GO:0042802">
    <property type="term" value="F:identical protein binding"/>
    <property type="evidence" value="ECO:0007669"/>
    <property type="project" value="UniProtKB-ARBA"/>
</dbReference>
<keyword evidence="3 6" id="KW-0479">Metal-binding</keyword>
<dbReference type="InterPro" id="IPR008331">
    <property type="entry name" value="Ferritin_DPS_dom"/>
</dbReference>
<evidence type="ECO:0000256" key="5">
    <source>
        <dbReference type="ARBA" id="ARBA00023004"/>
    </source>
</evidence>
<evidence type="ECO:0000256" key="7">
    <source>
        <dbReference type="RuleBase" id="RU361145"/>
    </source>
</evidence>
<dbReference type="SUPFAM" id="SSF47240">
    <property type="entry name" value="Ferritin-like"/>
    <property type="match status" value="1"/>
</dbReference>
<keyword evidence="4" id="KW-0560">Oxidoreductase</keyword>
<dbReference type="GO" id="GO:0008198">
    <property type="term" value="F:ferrous iron binding"/>
    <property type="evidence" value="ECO:0007669"/>
    <property type="project" value="TreeGrafter"/>
</dbReference>
<dbReference type="PROSITE" id="PS50905">
    <property type="entry name" value="FERRITIN_LIKE"/>
    <property type="match status" value="1"/>
</dbReference>
<comment type="similarity">
    <text evidence="1 7">Belongs to the ferritin family. Prokaryotic subfamily.</text>
</comment>
<dbReference type="PANTHER" id="PTHR11431:SF127">
    <property type="entry name" value="BACTERIAL NON-HEME FERRITIN"/>
    <property type="match status" value="1"/>
</dbReference>
<dbReference type="Pfam" id="PF00210">
    <property type="entry name" value="Ferritin"/>
    <property type="match status" value="1"/>
</dbReference>
<dbReference type="PANTHER" id="PTHR11431">
    <property type="entry name" value="FERRITIN"/>
    <property type="match status" value="1"/>
</dbReference>
<comment type="function">
    <text evidence="7">Iron-storage protein.</text>
</comment>